<proteinExistence type="predicted"/>
<dbReference type="GO" id="GO:0016020">
    <property type="term" value="C:membrane"/>
    <property type="evidence" value="ECO:0007669"/>
    <property type="project" value="InterPro"/>
</dbReference>
<dbReference type="Gene3D" id="1.10.1760.20">
    <property type="match status" value="1"/>
</dbReference>
<evidence type="ECO:0000256" key="1">
    <source>
        <dbReference type="SAM" id="Phobius"/>
    </source>
</evidence>
<dbReference type="OrthoDB" id="4624at2"/>
<keyword evidence="1" id="KW-1133">Transmembrane helix</keyword>
<keyword evidence="3" id="KW-1185">Reference proteome</keyword>
<organism evidence="2 3">
    <name type="scientific">Alkaliphilus metalliredigens (strain QYMF)</name>
    <dbReference type="NCBI Taxonomy" id="293826"/>
    <lineage>
        <taxon>Bacteria</taxon>
        <taxon>Bacillati</taxon>
        <taxon>Bacillota</taxon>
        <taxon>Clostridia</taxon>
        <taxon>Peptostreptococcales</taxon>
        <taxon>Natronincolaceae</taxon>
        <taxon>Alkaliphilus</taxon>
    </lineage>
</organism>
<gene>
    <name evidence="2" type="ordered locus">Amet_1182</name>
</gene>
<dbReference type="InterPro" id="IPR030949">
    <property type="entry name" value="ECF_S_folate_fam"/>
</dbReference>
<protein>
    <recommendedName>
        <fullName evidence="4">Signal transduction histidine kinase, LytS</fullName>
    </recommendedName>
</protein>
<evidence type="ECO:0000313" key="3">
    <source>
        <dbReference type="Proteomes" id="UP000001572"/>
    </source>
</evidence>
<evidence type="ECO:0000313" key="2">
    <source>
        <dbReference type="EMBL" id="ABR47390.1"/>
    </source>
</evidence>
<reference evidence="3" key="1">
    <citation type="journal article" date="2016" name="Genome Announc.">
        <title>Complete genome sequence of Alkaliphilus metalliredigens strain QYMF, an alkaliphilic and metal-reducing bacterium isolated from borax-contaminated leachate ponds.</title>
        <authorList>
            <person name="Hwang C."/>
            <person name="Copeland A."/>
            <person name="Lucas S."/>
            <person name="Lapidus A."/>
            <person name="Barry K."/>
            <person name="Detter J.C."/>
            <person name="Glavina Del Rio T."/>
            <person name="Hammon N."/>
            <person name="Israni S."/>
            <person name="Dalin E."/>
            <person name="Tice H."/>
            <person name="Pitluck S."/>
            <person name="Chertkov O."/>
            <person name="Brettin T."/>
            <person name="Bruce D."/>
            <person name="Han C."/>
            <person name="Schmutz J."/>
            <person name="Larimer F."/>
            <person name="Land M.L."/>
            <person name="Hauser L."/>
            <person name="Kyrpides N."/>
            <person name="Mikhailova N."/>
            <person name="Ye Q."/>
            <person name="Zhou J."/>
            <person name="Richardson P."/>
            <person name="Fields M.W."/>
        </authorList>
    </citation>
    <scope>NUCLEOTIDE SEQUENCE [LARGE SCALE GENOMIC DNA]</scope>
    <source>
        <strain evidence="3">QYMF</strain>
    </source>
</reference>
<feature type="transmembrane region" description="Helical" evidence="1">
    <location>
        <begin position="82"/>
        <end position="100"/>
    </location>
</feature>
<keyword evidence="1" id="KW-0812">Transmembrane</keyword>
<evidence type="ECO:0008006" key="4">
    <source>
        <dbReference type="Google" id="ProtNLM"/>
    </source>
</evidence>
<feature type="transmembrane region" description="Helical" evidence="1">
    <location>
        <begin position="155"/>
        <end position="176"/>
    </location>
</feature>
<dbReference type="Pfam" id="PF07155">
    <property type="entry name" value="ECF-ribofla_trS"/>
    <property type="match status" value="1"/>
</dbReference>
<dbReference type="AlphaFoldDB" id="A6TMH2"/>
<dbReference type="eggNOG" id="COG4720">
    <property type="taxonomic scope" value="Bacteria"/>
</dbReference>
<dbReference type="NCBIfam" id="TIGR04518">
    <property type="entry name" value="ECF_S_folT_fam"/>
    <property type="match status" value="1"/>
</dbReference>
<name>A6TMH2_ALKMQ</name>
<feature type="transmembrane region" description="Helical" evidence="1">
    <location>
        <begin position="120"/>
        <end position="143"/>
    </location>
</feature>
<dbReference type="InterPro" id="IPR009825">
    <property type="entry name" value="ECF_substrate-spec-like"/>
</dbReference>
<keyword evidence="1" id="KW-0472">Membrane</keyword>
<dbReference type="HOGENOM" id="CLU_098232_4_0_9"/>
<dbReference type="RefSeq" id="WP_012062431.1">
    <property type="nucleotide sequence ID" value="NC_009633.1"/>
</dbReference>
<accession>A6TMH2</accession>
<dbReference type="STRING" id="293826.Amet_1182"/>
<dbReference type="EMBL" id="CP000724">
    <property type="protein sequence ID" value="ABR47390.1"/>
    <property type="molecule type" value="Genomic_DNA"/>
</dbReference>
<sequence>MKFNTRKLVTLSLLMALTIVFTRIASIRIPFGGVEGVRVGFGSLPILLAGILFGPISGFIVGALGDLIGYFLNPMGAYMPHFTLSAGLSGFIPGSIYYFTFRPKSNIHFSSKLQVSRPSFWLIFISILIGQVTISLLLIPYFLSALFSIPYELTIIPRTITQLISIPIFSWVIWIISNKTNIFDYVKSK</sequence>
<feature type="transmembrane region" description="Helical" evidence="1">
    <location>
        <begin position="46"/>
        <end position="70"/>
    </location>
</feature>
<dbReference type="Proteomes" id="UP000001572">
    <property type="component" value="Chromosome"/>
</dbReference>
<dbReference type="KEGG" id="amt:Amet_1182"/>